<evidence type="ECO:0000313" key="2">
    <source>
        <dbReference type="Proteomes" id="UP000202470"/>
    </source>
</evidence>
<dbReference type="OrthoDB" id="24263at10239"/>
<dbReference type="KEGG" id="vg:28721335"/>
<evidence type="ECO:0000313" key="1">
    <source>
        <dbReference type="EMBL" id="AOG61600.1"/>
    </source>
</evidence>
<sequence length="96" mass="11625">MSYFYGNIGERKISFKEVKKIIDLFFEDSNIQELSLKFKISFEINEEDYRQLIELAFSQFIYPLNDNIEIRINTMELTDNEKDLLYEIQIVRTKKL</sequence>
<dbReference type="Pfam" id="PF07118">
    <property type="entry name" value="DUF1374"/>
    <property type="match status" value="1"/>
</dbReference>
<dbReference type="EMBL" id="KX712143">
    <property type="protein sequence ID" value="AOG61600.1"/>
    <property type="molecule type" value="Genomic_DNA"/>
</dbReference>
<name>A0A1B3SN35_9VIRU</name>
<protein>
    <submittedName>
        <fullName evidence="1">Uncharacterized protein</fullName>
    </submittedName>
</protein>
<organism evidence="1">
    <name type="scientific">Sulfolobus islandicus rod-shaped virus 3</name>
    <dbReference type="NCBI Taxonomy" id="2848124"/>
    <lineage>
        <taxon>Viruses</taxon>
        <taxon>Adnaviria</taxon>
        <taxon>Zilligvirae</taxon>
        <taxon>Taleaviricota</taxon>
        <taxon>Tokiviricetes</taxon>
        <taxon>Ligamenvirales</taxon>
        <taxon>Rudiviridae</taxon>
        <taxon>Icerudivirus</taxon>
        <taxon>Icerudivirus gunnuhverense</taxon>
        <taxon>Icerudivirus SIRV3</taxon>
    </lineage>
</organism>
<reference evidence="1" key="1">
    <citation type="journal article" date="2014" name="Mol. Microbiol.">
        <title>Inter-viral conflicts that exploit host CRISPR immune systems of Sulfolobus.</title>
        <authorList>
            <person name="Erdmann S."/>
            <person name="Le Moine Bauer S."/>
            <person name="Garrett R.A."/>
        </authorList>
    </citation>
    <scope>NUCLEOTIDE SEQUENCE [LARGE SCALE GENOMIC DNA]</scope>
    <source>
        <strain evidence="1">SIRV3</strain>
    </source>
</reference>
<proteinExistence type="predicted"/>
<dbReference type="Gene3D" id="3.30.160.300">
    <property type="match status" value="1"/>
</dbReference>
<dbReference type="NCBIfam" id="NF033952">
    <property type="entry name" value="AcrID1_fam"/>
    <property type="match status" value="1"/>
</dbReference>
<accession>A0A1B3SN35</accession>
<dbReference type="Proteomes" id="UP000202470">
    <property type="component" value="Segment"/>
</dbReference>
<keyword evidence="2" id="KW-1185">Reference proteome</keyword>
<reference evidence="1" key="2">
    <citation type="submission" date="2016-08" db="EMBL/GenBank/DDBJ databases">
        <authorList>
            <person name="Erdmann S."/>
            <person name="Le Moine Bauer S."/>
            <person name="Garrett R.A."/>
        </authorList>
    </citation>
    <scope>NUCLEOTIDE SEQUENCE</scope>
    <source>
        <strain evidence="1">SIRV3</strain>
    </source>
</reference>
<dbReference type="InterPro" id="IPR009804">
    <property type="entry name" value="SIFV_Orf14"/>
</dbReference>